<organism evidence="2 3">
    <name type="scientific">Zizania palustris</name>
    <name type="common">Northern wild rice</name>
    <dbReference type="NCBI Taxonomy" id="103762"/>
    <lineage>
        <taxon>Eukaryota</taxon>
        <taxon>Viridiplantae</taxon>
        <taxon>Streptophyta</taxon>
        <taxon>Embryophyta</taxon>
        <taxon>Tracheophyta</taxon>
        <taxon>Spermatophyta</taxon>
        <taxon>Magnoliopsida</taxon>
        <taxon>Liliopsida</taxon>
        <taxon>Poales</taxon>
        <taxon>Poaceae</taxon>
        <taxon>BOP clade</taxon>
        <taxon>Oryzoideae</taxon>
        <taxon>Oryzeae</taxon>
        <taxon>Zizaniinae</taxon>
        <taxon>Zizania</taxon>
    </lineage>
</organism>
<keyword evidence="1" id="KW-0812">Transmembrane</keyword>
<dbReference type="EMBL" id="JAAALK010000086">
    <property type="protein sequence ID" value="KAG8082233.1"/>
    <property type="molecule type" value="Genomic_DNA"/>
</dbReference>
<comment type="caution">
    <text evidence="2">The sequence shown here is derived from an EMBL/GenBank/DDBJ whole genome shotgun (WGS) entry which is preliminary data.</text>
</comment>
<evidence type="ECO:0000313" key="3">
    <source>
        <dbReference type="Proteomes" id="UP000729402"/>
    </source>
</evidence>
<dbReference type="AlphaFoldDB" id="A0A8J5W5Q3"/>
<keyword evidence="1" id="KW-0472">Membrane</keyword>
<proteinExistence type="predicted"/>
<reference evidence="2" key="2">
    <citation type="submission" date="2021-02" db="EMBL/GenBank/DDBJ databases">
        <authorList>
            <person name="Kimball J.A."/>
            <person name="Haas M.W."/>
            <person name="Macchietto M."/>
            <person name="Kono T."/>
            <person name="Duquette J."/>
            <person name="Shao M."/>
        </authorList>
    </citation>
    <scope>NUCLEOTIDE SEQUENCE</scope>
    <source>
        <tissue evidence="2">Fresh leaf tissue</tissue>
    </source>
</reference>
<accession>A0A8J5W5Q3</accession>
<dbReference type="Proteomes" id="UP000729402">
    <property type="component" value="Unassembled WGS sequence"/>
</dbReference>
<keyword evidence="1" id="KW-1133">Transmembrane helix</keyword>
<feature type="transmembrane region" description="Helical" evidence="1">
    <location>
        <begin position="32"/>
        <end position="51"/>
    </location>
</feature>
<name>A0A8J5W5Q3_ZIZPA</name>
<evidence type="ECO:0000313" key="2">
    <source>
        <dbReference type="EMBL" id="KAG8082233.1"/>
    </source>
</evidence>
<protein>
    <submittedName>
        <fullName evidence="2">Uncharacterized protein</fullName>
    </submittedName>
</protein>
<gene>
    <name evidence="2" type="ORF">GUJ93_ZPchr0014g46802</name>
</gene>
<feature type="transmembrane region" description="Helical" evidence="1">
    <location>
        <begin position="9"/>
        <end position="26"/>
    </location>
</feature>
<evidence type="ECO:0000256" key="1">
    <source>
        <dbReference type="SAM" id="Phobius"/>
    </source>
</evidence>
<keyword evidence="3" id="KW-1185">Reference proteome</keyword>
<reference evidence="2" key="1">
    <citation type="journal article" date="2021" name="bioRxiv">
        <title>Whole Genome Assembly and Annotation of Northern Wild Rice, Zizania palustris L., Supports a Whole Genome Duplication in the Zizania Genus.</title>
        <authorList>
            <person name="Haas M."/>
            <person name="Kono T."/>
            <person name="Macchietto M."/>
            <person name="Millas R."/>
            <person name="McGilp L."/>
            <person name="Shao M."/>
            <person name="Duquette J."/>
            <person name="Hirsch C.N."/>
            <person name="Kimball J."/>
        </authorList>
    </citation>
    <scope>NUCLEOTIDE SEQUENCE</scope>
    <source>
        <tissue evidence="2">Fresh leaf tissue</tissue>
    </source>
</reference>
<sequence length="107" mass="12980">MNACFFEQMKIIFLLILYYLFCKFWYCDFKFFKYLLISLFISYLYLYFYCYNLYMQYIFHSCVSRCVVVLQKAWPNPASVAKGPPKKIILLNLEGLRLLSISTLLRR</sequence>